<dbReference type="RefSeq" id="XP_040746862.1">
    <property type="nucleotide sequence ID" value="XM_040885937.1"/>
</dbReference>
<dbReference type="EMBL" id="MCFD01000001">
    <property type="protein sequence ID" value="ORX73651.1"/>
    <property type="molecule type" value="Genomic_DNA"/>
</dbReference>
<dbReference type="SMART" id="SM00174">
    <property type="entry name" value="RHO"/>
    <property type="match status" value="1"/>
</dbReference>
<evidence type="ECO:0000313" key="9">
    <source>
        <dbReference type="Proteomes" id="UP000193922"/>
    </source>
</evidence>
<dbReference type="Pfam" id="PF00071">
    <property type="entry name" value="Ras"/>
    <property type="match status" value="1"/>
</dbReference>
<gene>
    <name evidence="8" type="ORF">DL89DRAFT_263681</name>
</gene>
<keyword evidence="9" id="KW-1185">Reference proteome</keyword>
<protein>
    <submittedName>
        <fullName evidence="8">Ras-related nuclear protein</fullName>
    </submittedName>
</protein>
<comment type="caution">
    <text evidence="8">The sequence shown here is derived from an EMBL/GenBank/DDBJ whole genome shotgun (WGS) entry which is preliminary data.</text>
</comment>
<evidence type="ECO:0000256" key="2">
    <source>
        <dbReference type="ARBA" id="ARBA00008028"/>
    </source>
</evidence>
<keyword evidence="4" id="KW-0547">Nucleotide-binding</keyword>
<dbReference type="SMART" id="SM00175">
    <property type="entry name" value="RAB"/>
    <property type="match status" value="1"/>
</dbReference>
<evidence type="ECO:0000256" key="4">
    <source>
        <dbReference type="ARBA" id="ARBA00022741"/>
    </source>
</evidence>
<dbReference type="STRING" id="61395.A0A1Y1WJ93"/>
<dbReference type="PROSITE" id="PS51418">
    <property type="entry name" value="RAN"/>
    <property type="match status" value="1"/>
</dbReference>
<evidence type="ECO:0000256" key="1">
    <source>
        <dbReference type="ARBA" id="ARBA00004123"/>
    </source>
</evidence>
<evidence type="ECO:0000256" key="6">
    <source>
        <dbReference type="ARBA" id="ARBA00023134"/>
    </source>
</evidence>
<dbReference type="PRINTS" id="PR00449">
    <property type="entry name" value="RASTRNSFRMNG"/>
</dbReference>
<dbReference type="GO" id="GO:0005737">
    <property type="term" value="C:cytoplasm"/>
    <property type="evidence" value="ECO:0007669"/>
    <property type="project" value="TreeGrafter"/>
</dbReference>
<evidence type="ECO:0000256" key="5">
    <source>
        <dbReference type="ARBA" id="ARBA00022927"/>
    </source>
</evidence>
<dbReference type="CDD" id="cd00877">
    <property type="entry name" value="Ran"/>
    <property type="match status" value="1"/>
</dbReference>
<dbReference type="InterPro" id="IPR005225">
    <property type="entry name" value="Small_GTP-bd"/>
</dbReference>
<dbReference type="InterPro" id="IPR002041">
    <property type="entry name" value="Ran_GTPase"/>
</dbReference>
<organism evidence="8 9">
    <name type="scientific">Linderina pennispora</name>
    <dbReference type="NCBI Taxonomy" id="61395"/>
    <lineage>
        <taxon>Eukaryota</taxon>
        <taxon>Fungi</taxon>
        <taxon>Fungi incertae sedis</taxon>
        <taxon>Zoopagomycota</taxon>
        <taxon>Kickxellomycotina</taxon>
        <taxon>Kickxellomycetes</taxon>
        <taxon>Kickxellales</taxon>
        <taxon>Kickxellaceae</taxon>
        <taxon>Linderina</taxon>
    </lineage>
</organism>
<evidence type="ECO:0000256" key="7">
    <source>
        <dbReference type="ARBA" id="ARBA00023242"/>
    </source>
</evidence>
<comment type="similarity">
    <text evidence="2">Belongs to the small GTPase superfamily. Ran family.</text>
</comment>
<evidence type="ECO:0000313" key="8">
    <source>
        <dbReference type="EMBL" id="ORX73651.1"/>
    </source>
</evidence>
<dbReference type="AlphaFoldDB" id="A0A1Y1WJ93"/>
<sequence>MAQVPIFKLALIGDGGCGKTTLIRRLISEEFERKHVATTGVEVHPLKFTTNKGEIIFNTWDTPGQGSCYTESQCAIIMFDITSRITYNSASKWYHDLVRVCGNIPIVLCGNKVDIKERKVKAKTIAFHRKNLQYYDVSAKSFLWLARRLLNDDSLEFVQAPALALPETQIDTSLLQAYQCRYCCSRQLCLFLKKTRTSEPPTHSCLSLAFARAVPMFGQEV</sequence>
<dbReference type="PROSITE" id="PS51419">
    <property type="entry name" value="RAB"/>
    <property type="match status" value="1"/>
</dbReference>
<accession>A0A1Y1WJ93</accession>
<dbReference type="GO" id="GO:0005634">
    <property type="term" value="C:nucleus"/>
    <property type="evidence" value="ECO:0007669"/>
    <property type="project" value="UniProtKB-SubCell"/>
</dbReference>
<dbReference type="SUPFAM" id="SSF52540">
    <property type="entry name" value="P-loop containing nucleoside triphosphate hydrolases"/>
    <property type="match status" value="1"/>
</dbReference>
<dbReference type="GeneID" id="63802585"/>
<dbReference type="SMART" id="SM00173">
    <property type="entry name" value="RAS"/>
    <property type="match status" value="1"/>
</dbReference>
<dbReference type="PANTHER" id="PTHR24071">
    <property type="entry name" value="RAN GTPASE"/>
    <property type="match status" value="1"/>
</dbReference>
<keyword evidence="3" id="KW-0813">Transport</keyword>
<dbReference type="NCBIfam" id="TIGR00231">
    <property type="entry name" value="small_GTP"/>
    <property type="match status" value="1"/>
</dbReference>
<keyword evidence="7" id="KW-0539">Nucleus</keyword>
<dbReference type="GO" id="GO:0005525">
    <property type="term" value="F:GTP binding"/>
    <property type="evidence" value="ECO:0007669"/>
    <property type="project" value="UniProtKB-KW"/>
</dbReference>
<dbReference type="GO" id="GO:0006606">
    <property type="term" value="P:protein import into nucleus"/>
    <property type="evidence" value="ECO:0007669"/>
    <property type="project" value="TreeGrafter"/>
</dbReference>
<dbReference type="InterPro" id="IPR001806">
    <property type="entry name" value="Small_GTPase"/>
</dbReference>
<keyword evidence="6" id="KW-0342">GTP-binding</keyword>
<dbReference type="Proteomes" id="UP000193922">
    <property type="component" value="Unassembled WGS sequence"/>
</dbReference>
<comment type="subcellular location">
    <subcellularLocation>
        <location evidence="1">Nucleus</location>
    </subcellularLocation>
</comment>
<dbReference type="InterPro" id="IPR027417">
    <property type="entry name" value="P-loop_NTPase"/>
</dbReference>
<name>A0A1Y1WJ93_9FUNG</name>
<proteinExistence type="inferred from homology"/>
<dbReference type="PANTHER" id="PTHR24071:SF0">
    <property type="entry name" value="GTP-BINDING NUCLEAR PROTEIN RAN"/>
    <property type="match status" value="1"/>
</dbReference>
<dbReference type="GO" id="GO:0003924">
    <property type="term" value="F:GTPase activity"/>
    <property type="evidence" value="ECO:0007669"/>
    <property type="project" value="InterPro"/>
</dbReference>
<dbReference type="SMART" id="SM00176">
    <property type="entry name" value="RAN"/>
    <property type="match status" value="1"/>
</dbReference>
<reference evidence="8 9" key="1">
    <citation type="submission" date="2016-07" db="EMBL/GenBank/DDBJ databases">
        <title>Pervasive Adenine N6-methylation of Active Genes in Fungi.</title>
        <authorList>
            <consortium name="DOE Joint Genome Institute"/>
            <person name="Mondo S.J."/>
            <person name="Dannebaum R.O."/>
            <person name="Kuo R.C."/>
            <person name="Labutti K."/>
            <person name="Haridas S."/>
            <person name="Kuo A."/>
            <person name="Salamov A."/>
            <person name="Ahrendt S.R."/>
            <person name="Lipzen A."/>
            <person name="Sullivan W."/>
            <person name="Andreopoulos W.B."/>
            <person name="Clum A."/>
            <person name="Lindquist E."/>
            <person name="Daum C."/>
            <person name="Ramamoorthy G.K."/>
            <person name="Gryganskyi A."/>
            <person name="Culley D."/>
            <person name="Magnuson J.K."/>
            <person name="James T.Y."/>
            <person name="O'Malley M.A."/>
            <person name="Stajich J.E."/>
            <person name="Spatafora J.W."/>
            <person name="Visel A."/>
            <person name="Grigoriev I.V."/>
        </authorList>
    </citation>
    <scope>NUCLEOTIDE SEQUENCE [LARGE SCALE GENOMIC DNA]</scope>
    <source>
        <strain evidence="8 9">ATCC 12442</strain>
    </source>
</reference>
<dbReference type="OrthoDB" id="48625at2759"/>
<dbReference type="GO" id="GO:0000054">
    <property type="term" value="P:ribosomal subunit export from nucleus"/>
    <property type="evidence" value="ECO:0007669"/>
    <property type="project" value="TreeGrafter"/>
</dbReference>
<dbReference type="Gene3D" id="3.40.50.300">
    <property type="entry name" value="P-loop containing nucleotide triphosphate hydrolases"/>
    <property type="match status" value="1"/>
</dbReference>
<evidence type="ECO:0000256" key="3">
    <source>
        <dbReference type="ARBA" id="ARBA00022448"/>
    </source>
</evidence>
<keyword evidence="5" id="KW-0653">Protein transport</keyword>